<organism evidence="2 3">
    <name type="scientific">Gigaspora rosea</name>
    <dbReference type="NCBI Taxonomy" id="44941"/>
    <lineage>
        <taxon>Eukaryota</taxon>
        <taxon>Fungi</taxon>
        <taxon>Fungi incertae sedis</taxon>
        <taxon>Mucoromycota</taxon>
        <taxon>Glomeromycotina</taxon>
        <taxon>Glomeromycetes</taxon>
        <taxon>Diversisporales</taxon>
        <taxon>Gigasporaceae</taxon>
        <taxon>Gigaspora</taxon>
    </lineage>
</organism>
<feature type="domain" description="TLDc" evidence="1">
    <location>
        <begin position="36"/>
        <end position="115"/>
    </location>
</feature>
<keyword evidence="3" id="KW-1185">Reference proteome</keyword>
<dbReference type="Proteomes" id="UP000266673">
    <property type="component" value="Unassembled WGS sequence"/>
</dbReference>
<evidence type="ECO:0000313" key="3">
    <source>
        <dbReference type="Proteomes" id="UP000266673"/>
    </source>
</evidence>
<evidence type="ECO:0000313" key="2">
    <source>
        <dbReference type="EMBL" id="RIB21836.1"/>
    </source>
</evidence>
<protein>
    <recommendedName>
        <fullName evidence="1">TLDc domain-containing protein</fullName>
    </recommendedName>
</protein>
<proteinExistence type="predicted"/>
<accession>A0A397VRT5</accession>
<dbReference type="EMBL" id="QKWP01000339">
    <property type="protein sequence ID" value="RIB21836.1"/>
    <property type="molecule type" value="Genomic_DNA"/>
</dbReference>
<gene>
    <name evidence="2" type="ORF">C2G38_2175562</name>
</gene>
<dbReference type="InterPro" id="IPR006571">
    <property type="entry name" value="TLDc_dom"/>
</dbReference>
<evidence type="ECO:0000259" key="1">
    <source>
        <dbReference type="Pfam" id="PF07534"/>
    </source>
</evidence>
<reference evidence="2 3" key="1">
    <citation type="submission" date="2018-06" db="EMBL/GenBank/DDBJ databases">
        <title>Comparative genomics reveals the genomic features of Rhizophagus irregularis, R. cerebriforme, R. diaphanum and Gigaspora rosea, and their symbiotic lifestyle signature.</title>
        <authorList>
            <person name="Morin E."/>
            <person name="San Clemente H."/>
            <person name="Chen E.C.H."/>
            <person name="De La Providencia I."/>
            <person name="Hainaut M."/>
            <person name="Kuo A."/>
            <person name="Kohler A."/>
            <person name="Murat C."/>
            <person name="Tang N."/>
            <person name="Roy S."/>
            <person name="Loubradou J."/>
            <person name="Henrissat B."/>
            <person name="Grigoriev I.V."/>
            <person name="Corradi N."/>
            <person name="Roux C."/>
            <person name="Martin F.M."/>
        </authorList>
    </citation>
    <scope>NUCLEOTIDE SEQUENCE [LARGE SCALE GENOMIC DNA]</scope>
    <source>
        <strain evidence="2 3">DAOM 194757</strain>
    </source>
</reference>
<dbReference type="OrthoDB" id="298084at2759"/>
<dbReference type="Pfam" id="PF07534">
    <property type="entry name" value="TLD"/>
    <property type="match status" value="1"/>
</dbReference>
<name>A0A397VRT5_9GLOM</name>
<comment type="caution">
    <text evidence="2">The sequence shown here is derived from an EMBL/GenBank/DDBJ whole genome shotgun (WGS) entry which is preliminary data.</text>
</comment>
<sequence length="123" mass="13801">MTRAVTQITRSPGSIILPPRSVLKLKLLTKITELFSLIISEAHATKIASWIDKKKTNSITNNPYGIKLTLYGTRDGFTANSFWKLCDKQRHLIIIMKIKGTDEILGRYNTIGWVKPTTGGVEN</sequence>
<dbReference type="AlphaFoldDB" id="A0A397VRT5"/>